<dbReference type="EMBL" id="MGFX01000003">
    <property type="protein sequence ID" value="OGM15531.1"/>
    <property type="molecule type" value="Genomic_DNA"/>
</dbReference>
<dbReference type="PANTHER" id="PTHR45919:SF1">
    <property type="entry name" value="GDP-MAN:MAN(3)GLCNAC(2)-PP-DOL ALPHA-1,2-MANNOSYLTRANSFERASE"/>
    <property type="match status" value="1"/>
</dbReference>
<evidence type="ECO:0000313" key="2">
    <source>
        <dbReference type="EMBL" id="OGM15531.1"/>
    </source>
</evidence>
<dbReference type="AlphaFoldDB" id="A0A1F7XKF1"/>
<dbReference type="CDD" id="cd03801">
    <property type="entry name" value="GT4_PimA-like"/>
    <property type="match status" value="1"/>
</dbReference>
<gene>
    <name evidence="2" type="ORF">A2V97_02515</name>
</gene>
<dbReference type="STRING" id="1802485.A2V97_02515"/>
<dbReference type="Pfam" id="PF00534">
    <property type="entry name" value="Glycos_transf_1"/>
    <property type="match status" value="1"/>
</dbReference>
<evidence type="ECO:0000259" key="1">
    <source>
        <dbReference type="Pfam" id="PF00534"/>
    </source>
</evidence>
<protein>
    <recommendedName>
        <fullName evidence="1">Glycosyl transferase family 1 domain-containing protein</fullName>
    </recommendedName>
</protein>
<dbReference type="SUPFAM" id="SSF53756">
    <property type="entry name" value="UDP-Glycosyltransferase/glycogen phosphorylase"/>
    <property type="match status" value="1"/>
</dbReference>
<name>A0A1F7XKF1_9BACT</name>
<accession>A0A1F7XKF1</accession>
<comment type="caution">
    <text evidence="2">The sequence shown here is derived from an EMBL/GenBank/DDBJ whole genome shotgun (WGS) entry which is preliminary data.</text>
</comment>
<dbReference type="PANTHER" id="PTHR45919">
    <property type="entry name" value="GDP-MAN:MAN(3)GLCNAC(2)-PP-DOL ALPHA-1,2-MANNOSYLTRANSFERASE"/>
    <property type="match status" value="1"/>
</dbReference>
<reference evidence="2 3" key="1">
    <citation type="journal article" date="2016" name="Nat. Commun.">
        <title>Thousands of microbial genomes shed light on interconnected biogeochemical processes in an aquifer system.</title>
        <authorList>
            <person name="Anantharaman K."/>
            <person name="Brown C.T."/>
            <person name="Hug L.A."/>
            <person name="Sharon I."/>
            <person name="Castelle C.J."/>
            <person name="Probst A.J."/>
            <person name="Thomas B.C."/>
            <person name="Singh A."/>
            <person name="Wilkins M.J."/>
            <person name="Karaoz U."/>
            <person name="Brodie E.L."/>
            <person name="Williams K.H."/>
            <person name="Hubbard S.S."/>
            <person name="Banfield J.F."/>
        </authorList>
    </citation>
    <scope>NUCLEOTIDE SEQUENCE [LARGE SCALE GENOMIC DNA]</scope>
</reference>
<sequence>MGVTTKKMRAAIHNPYLDTLGGGERYTMAFAATLVALGYQVDVEWKDISIGKKLEERFGIRLEGINIVPDIKRGDGYDVCFWLSDGSIPALRARKNFLHFQHPFKGVNGGTLINRMKLFRVNKILCNSGFTKRFIDEEYRVNSTVLYPAVGVEKIKPRRKENIILFVGRFSQLEQAKNQHVLVSVFRTFYDRGNKDWQLILAGGSEVGVGGYIKRIRRLAAGYPIEIFQSPTFKELLEIYGKAKIFWSAVGFGMDEVREPRKVEHFGISVVEAMAAGTVPIVYEAGGHKEIVTEGENGFLWKKKGELLKKTIRVLGDKTLYRNLSQNAIKSSLRYSFERFASDVEKIL</sequence>
<proteinExistence type="predicted"/>
<dbReference type="InterPro" id="IPR001296">
    <property type="entry name" value="Glyco_trans_1"/>
</dbReference>
<dbReference type="Gene3D" id="3.40.50.2000">
    <property type="entry name" value="Glycogen Phosphorylase B"/>
    <property type="match status" value="1"/>
</dbReference>
<dbReference type="GO" id="GO:0006487">
    <property type="term" value="P:protein N-linked glycosylation"/>
    <property type="evidence" value="ECO:0007669"/>
    <property type="project" value="TreeGrafter"/>
</dbReference>
<dbReference type="GO" id="GO:0016020">
    <property type="term" value="C:membrane"/>
    <property type="evidence" value="ECO:0007669"/>
    <property type="project" value="TreeGrafter"/>
</dbReference>
<dbReference type="GO" id="GO:0004377">
    <property type="term" value="F:GDP-Man:Man(3)GlcNAc(2)-PP-Dol alpha-1,2-mannosyltransferase activity"/>
    <property type="evidence" value="ECO:0007669"/>
    <property type="project" value="InterPro"/>
</dbReference>
<organism evidence="2 3">
    <name type="scientific">Candidatus Woesebacteria bacterium RBG_16_42_24</name>
    <dbReference type="NCBI Taxonomy" id="1802485"/>
    <lineage>
        <taxon>Bacteria</taxon>
        <taxon>Candidatus Woeseibacteriota</taxon>
    </lineage>
</organism>
<feature type="domain" description="Glycosyl transferase family 1" evidence="1">
    <location>
        <begin position="154"/>
        <end position="330"/>
    </location>
</feature>
<evidence type="ECO:0000313" key="3">
    <source>
        <dbReference type="Proteomes" id="UP000177382"/>
    </source>
</evidence>
<dbReference type="InterPro" id="IPR038013">
    <property type="entry name" value="ALG11"/>
</dbReference>
<dbReference type="Proteomes" id="UP000177382">
    <property type="component" value="Unassembled WGS sequence"/>
</dbReference>